<dbReference type="RefSeq" id="WP_216958394.1">
    <property type="nucleotide sequence ID" value="NZ_JAHOPB010000001.1"/>
</dbReference>
<protein>
    <submittedName>
        <fullName evidence="6">Hemolysin family protein</fullName>
    </submittedName>
</protein>
<proteinExistence type="inferred from homology"/>
<dbReference type="PROSITE" id="PS51371">
    <property type="entry name" value="CBS"/>
    <property type="match status" value="2"/>
</dbReference>
<dbReference type="Pfam" id="PF00571">
    <property type="entry name" value="CBS"/>
    <property type="match status" value="2"/>
</dbReference>
<dbReference type="SMART" id="SM01091">
    <property type="entry name" value="CorC_HlyC"/>
    <property type="match status" value="1"/>
</dbReference>
<dbReference type="PANTHER" id="PTHR22777">
    <property type="entry name" value="HEMOLYSIN-RELATED"/>
    <property type="match status" value="1"/>
</dbReference>
<reference evidence="6 7" key="1">
    <citation type="submission" date="2021-06" db="EMBL/GenBank/DDBJ databases">
        <authorList>
            <person name="Lee D.H."/>
        </authorList>
    </citation>
    <scope>NUCLEOTIDE SEQUENCE [LARGE SCALE GENOMIC DNA]</scope>
    <source>
        <strain evidence="6 7">MMS21-HV4-11</strain>
    </source>
</reference>
<evidence type="ECO:0000313" key="6">
    <source>
        <dbReference type="EMBL" id="MBU8873850.1"/>
    </source>
</evidence>
<dbReference type="PANTHER" id="PTHR22777:SF27">
    <property type="entry name" value="MAGNESIUM AND COBALT EFFLUX PROTEIN CORC"/>
    <property type="match status" value="1"/>
</dbReference>
<gene>
    <name evidence="6" type="ORF">KQ910_08750</name>
</gene>
<organism evidence="6 7">
    <name type="scientific">Reyranella humidisoli</name>
    <dbReference type="NCBI Taxonomy" id="2849149"/>
    <lineage>
        <taxon>Bacteria</taxon>
        <taxon>Pseudomonadati</taxon>
        <taxon>Pseudomonadota</taxon>
        <taxon>Alphaproteobacteria</taxon>
        <taxon>Hyphomicrobiales</taxon>
        <taxon>Reyranellaceae</taxon>
        <taxon>Reyranella</taxon>
    </lineage>
</organism>
<evidence type="ECO:0000256" key="4">
    <source>
        <dbReference type="PROSITE-ProRule" id="PRU00703"/>
    </source>
</evidence>
<dbReference type="Pfam" id="PF03471">
    <property type="entry name" value="CorC_HlyC"/>
    <property type="match status" value="1"/>
</dbReference>
<dbReference type="InterPro" id="IPR000644">
    <property type="entry name" value="CBS_dom"/>
</dbReference>
<dbReference type="InterPro" id="IPR044751">
    <property type="entry name" value="Ion_transp-like_CBS"/>
</dbReference>
<keyword evidence="2" id="KW-0677">Repeat</keyword>
<evidence type="ECO:0000259" key="5">
    <source>
        <dbReference type="PROSITE" id="PS51371"/>
    </source>
</evidence>
<feature type="domain" description="CBS" evidence="5">
    <location>
        <begin position="137"/>
        <end position="194"/>
    </location>
</feature>
<dbReference type="InterPro" id="IPR005170">
    <property type="entry name" value="Transptr-assoc_dom"/>
</dbReference>
<comment type="similarity">
    <text evidence="1">Belongs to the UPF0053 family. Hemolysin C subfamily.</text>
</comment>
<evidence type="ECO:0000256" key="3">
    <source>
        <dbReference type="ARBA" id="ARBA00023122"/>
    </source>
</evidence>
<keyword evidence="7" id="KW-1185">Reference proteome</keyword>
<accession>A0ABS6IHC0</accession>
<evidence type="ECO:0000313" key="7">
    <source>
        <dbReference type="Proteomes" id="UP000727907"/>
    </source>
</evidence>
<evidence type="ECO:0000256" key="1">
    <source>
        <dbReference type="ARBA" id="ARBA00006446"/>
    </source>
</evidence>
<sequence length="291" mass="32651">MTTSPASDVPSSGGLLRALLRRLRRKDKNEAVREAIEELIEETPESDTPISDDQRVLLANILKLRDKTVADVMVPRVDIVGIAADTPLDEVVRLIQAEAHSRYPIYRESLDDVIGMIHIKDVLAYWGNSKKFNLRDILRRVVFVAPTLPVLDMLLDMRRSRTHMALVVDEFGGTDGLLTIEDLVEEIVGEIEDEHDVAQTPTVARRVDGTIDVNGRTPIELLEEEIGKVLSEDERREIDTVGGLIFSLLGRIPERGEVVRHPSGVEFEILDVDPRRIRRLRVRPPTTAPAA</sequence>
<dbReference type="CDD" id="cd04590">
    <property type="entry name" value="CBS_pair_CorC_HlyC_assoc"/>
    <property type="match status" value="1"/>
</dbReference>
<dbReference type="Proteomes" id="UP000727907">
    <property type="component" value="Unassembled WGS sequence"/>
</dbReference>
<evidence type="ECO:0000256" key="2">
    <source>
        <dbReference type="ARBA" id="ARBA00022737"/>
    </source>
</evidence>
<name>A0ABS6IHC0_9HYPH</name>
<comment type="caution">
    <text evidence="6">The sequence shown here is derived from an EMBL/GenBank/DDBJ whole genome shotgun (WGS) entry which is preliminary data.</text>
</comment>
<keyword evidence="3 4" id="KW-0129">CBS domain</keyword>
<feature type="domain" description="CBS" evidence="5">
    <location>
        <begin position="73"/>
        <end position="132"/>
    </location>
</feature>
<dbReference type="EMBL" id="JAHOPB010000001">
    <property type="protein sequence ID" value="MBU8873850.1"/>
    <property type="molecule type" value="Genomic_DNA"/>
</dbReference>